<dbReference type="AlphaFoldDB" id="B8MAV1"/>
<dbReference type="eggNOG" id="KOG2431">
    <property type="taxonomic scope" value="Eukaryota"/>
</dbReference>
<dbReference type="PRINTS" id="PR00747">
    <property type="entry name" value="GLYHDRLASE47"/>
</dbReference>
<evidence type="ECO:0000256" key="6">
    <source>
        <dbReference type="PIRSR" id="PIRSR601382-3"/>
    </source>
</evidence>
<dbReference type="HOGENOM" id="CLU_003818_0_1_1"/>
<reference evidence="9" key="1">
    <citation type="journal article" date="2015" name="Genome Announc.">
        <title>Genome sequence of the AIDS-associated pathogen Penicillium marneffei (ATCC18224) and its near taxonomic relative Talaromyces stipitatus (ATCC10500).</title>
        <authorList>
            <person name="Nierman W.C."/>
            <person name="Fedorova-Abrams N.D."/>
            <person name="Andrianopoulos A."/>
        </authorList>
    </citation>
    <scope>NUCLEOTIDE SEQUENCE [LARGE SCALE GENOMIC DNA]</scope>
    <source>
        <strain evidence="9">ATCC 10500 / CBS 375.48 / QM 6759 / NRRL 1006</strain>
    </source>
</reference>
<evidence type="ECO:0000313" key="9">
    <source>
        <dbReference type="Proteomes" id="UP000001745"/>
    </source>
</evidence>
<sequence>MRASDEVKPLSGQAHDPFGGWAATLVDTLGASSLQSLLIAMSYTLTPAQIQLDTLWMMGLHDEFKEAVLAIAELNFTTCTLDEVNVFETTIRYLGGLLGAYDISKGQYPVLLQKAIEVGQMLYAAFDTPNRMPVTRWKFHDAVNNLPQEAGENVLVAEIGSLTLEFTRLSQITKDPRWFDAVQRIMNIFDDQQEMTKVPGLWPVVVSAKTKNFHEFSGFTIGGMADSLYEYLPKQHLLLSGGSQQYRKSYSGAIAAMKSHIFFRPMTEDGRHVLFPGDVSWNGNEPTIEAKAQHLSCFAGGMVALGAQAFGRPEELTVARRLVDGCIWGYESGVSGIMPEIIRPVACEDQNSCPWDEDKWHRGVEEQYPEESAETTIKARHLPPGVSKIDDGRYILRITGDPVLQEKAWNMFNNIIKHTITDIAHAGLSDRTVPNPPKARPDGVFLDCGDLEIFLFDFLGARCCKFR</sequence>
<dbReference type="UniPathway" id="UPA00378"/>
<dbReference type="InParanoid" id="B8MAV1"/>
<dbReference type="Pfam" id="PF01532">
    <property type="entry name" value="Glyco_hydro_47"/>
    <property type="match status" value="1"/>
</dbReference>
<evidence type="ECO:0000256" key="3">
    <source>
        <dbReference type="ARBA" id="ARBA00007658"/>
    </source>
</evidence>
<evidence type="ECO:0000313" key="8">
    <source>
        <dbReference type="EMBL" id="EED17791.1"/>
    </source>
</evidence>
<dbReference type="VEuPathDB" id="FungiDB:TSTA_115840"/>
<proteinExistence type="inferred from homology"/>
<keyword evidence="7" id="KW-0326">Glycosidase</keyword>
<dbReference type="GO" id="GO:0005975">
    <property type="term" value="P:carbohydrate metabolic process"/>
    <property type="evidence" value="ECO:0007669"/>
    <property type="project" value="InterPro"/>
</dbReference>
<dbReference type="RefSeq" id="XP_002481783.1">
    <property type="nucleotide sequence ID" value="XM_002481738.1"/>
</dbReference>
<protein>
    <recommendedName>
        <fullName evidence="7">alpha-1,2-Mannosidase</fullName>
        <ecNumber evidence="7">3.2.1.-</ecNumber>
    </recommendedName>
</protein>
<dbReference type="EMBL" id="EQ962655">
    <property type="protein sequence ID" value="EED17791.1"/>
    <property type="molecule type" value="Genomic_DNA"/>
</dbReference>
<dbReference type="OMA" id="PCENDSH"/>
<dbReference type="GO" id="GO:0036503">
    <property type="term" value="P:ERAD pathway"/>
    <property type="evidence" value="ECO:0007669"/>
    <property type="project" value="UniProtKB-ARBA"/>
</dbReference>
<dbReference type="STRING" id="441959.B8MAV1"/>
<dbReference type="PhylomeDB" id="B8MAV1"/>
<evidence type="ECO:0000256" key="1">
    <source>
        <dbReference type="ARBA" id="ARBA00001913"/>
    </source>
</evidence>
<dbReference type="SUPFAM" id="SSF48225">
    <property type="entry name" value="Seven-hairpin glycosidases"/>
    <property type="match status" value="1"/>
</dbReference>
<dbReference type="InterPro" id="IPR050749">
    <property type="entry name" value="Glycosyl_Hydrolase_47"/>
</dbReference>
<keyword evidence="4 7" id="KW-0378">Hydrolase</keyword>
<dbReference type="PANTHER" id="PTHR11742">
    <property type="entry name" value="MANNOSYL-OLIGOSACCHARIDE ALPHA-1,2-MANNOSIDASE-RELATED"/>
    <property type="match status" value="1"/>
</dbReference>
<dbReference type="Gene3D" id="1.50.10.10">
    <property type="match status" value="1"/>
</dbReference>
<dbReference type="InterPro" id="IPR001382">
    <property type="entry name" value="Glyco_hydro_47"/>
</dbReference>
<dbReference type="GO" id="GO:0005783">
    <property type="term" value="C:endoplasmic reticulum"/>
    <property type="evidence" value="ECO:0007669"/>
    <property type="project" value="TreeGrafter"/>
</dbReference>
<dbReference type="Proteomes" id="UP000001745">
    <property type="component" value="Unassembled WGS sequence"/>
</dbReference>
<dbReference type="GO" id="GO:0005509">
    <property type="term" value="F:calcium ion binding"/>
    <property type="evidence" value="ECO:0007669"/>
    <property type="project" value="InterPro"/>
</dbReference>
<dbReference type="PANTHER" id="PTHR11742:SF49">
    <property type="entry name" value="ALPHA-1,2-MANNOSIDASE"/>
    <property type="match status" value="1"/>
</dbReference>
<comment type="pathway">
    <text evidence="2">Protein modification; protein glycosylation.</text>
</comment>
<feature type="disulfide bond" evidence="6">
    <location>
        <begin position="297"/>
        <end position="326"/>
    </location>
</feature>
<evidence type="ECO:0000256" key="4">
    <source>
        <dbReference type="ARBA" id="ARBA00022801"/>
    </source>
</evidence>
<dbReference type="GeneID" id="8099611"/>
<dbReference type="EC" id="3.2.1.-" evidence="7"/>
<accession>B8MAV1</accession>
<keyword evidence="9" id="KW-1185">Reference proteome</keyword>
<comment type="similarity">
    <text evidence="3 7">Belongs to the glycosyl hydrolase 47 family.</text>
</comment>
<organism evidence="8 9">
    <name type="scientific">Talaromyces stipitatus (strain ATCC 10500 / CBS 375.48 / QM 6759 / NRRL 1006)</name>
    <name type="common">Penicillium stipitatum</name>
    <dbReference type="NCBI Taxonomy" id="441959"/>
    <lineage>
        <taxon>Eukaryota</taxon>
        <taxon>Fungi</taxon>
        <taxon>Dikarya</taxon>
        <taxon>Ascomycota</taxon>
        <taxon>Pezizomycotina</taxon>
        <taxon>Eurotiomycetes</taxon>
        <taxon>Eurotiomycetidae</taxon>
        <taxon>Eurotiales</taxon>
        <taxon>Trichocomaceae</taxon>
        <taxon>Talaromyces</taxon>
        <taxon>Talaromyces sect. Talaromyces</taxon>
    </lineage>
</organism>
<gene>
    <name evidence="8" type="ORF">TSTA_115840</name>
</gene>
<comment type="cofactor">
    <cofactor evidence="1">
        <name>Ca(2+)</name>
        <dbReference type="ChEBI" id="CHEBI:29108"/>
    </cofactor>
</comment>
<keyword evidence="5 6" id="KW-1015">Disulfide bond</keyword>
<name>B8MAV1_TALSN</name>
<dbReference type="InterPro" id="IPR012341">
    <property type="entry name" value="6hp_glycosidase-like_sf"/>
</dbReference>
<evidence type="ECO:0000256" key="7">
    <source>
        <dbReference type="RuleBase" id="RU361193"/>
    </source>
</evidence>
<dbReference type="GO" id="GO:0004571">
    <property type="term" value="F:mannosyl-oligosaccharide 1,2-alpha-mannosidase activity"/>
    <property type="evidence" value="ECO:0007669"/>
    <property type="project" value="InterPro"/>
</dbReference>
<dbReference type="InterPro" id="IPR036026">
    <property type="entry name" value="Seven-hairpin_glycosidases"/>
</dbReference>
<dbReference type="FunCoup" id="B8MAV1">
    <property type="interactions" value="100"/>
</dbReference>
<evidence type="ECO:0000256" key="2">
    <source>
        <dbReference type="ARBA" id="ARBA00004922"/>
    </source>
</evidence>
<dbReference type="GO" id="GO:0016020">
    <property type="term" value="C:membrane"/>
    <property type="evidence" value="ECO:0007669"/>
    <property type="project" value="InterPro"/>
</dbReference>
<evidence type="ECO:0000256" key="5">
    <source>
        <dbReference type="ARBA" id="ARBA00023157"/>
    </source>
</evidence>
<dbReference type="OrthoDB" id="8118055at2759"/>